<dbReference type="Proteomes" id="UP001480595">
    <property type="component" value="Unassembled WGS sequence"/>
</dbReference>
<organism evidence="1 2">
    <name type="scientific">Apiospora phragmitis</name>
    <dbReference type="NCBI Taxonomy" id="2905665"/>
    <lineage>
        <taxon>Eukaryota</taxon>
        <taxon>Fungi</taxon>
        <taxon>Dikarya</taxon>
        <taxon>Ascomycota</taxon>
        <taxon>Pezizomycotina</taxon>
        <taxon>Sordariomycetes</taxon>
        <taxon>Xylariomycetidae</taxon>
        <taxon>Amphisphaeriales</taxon>
        <taxon>Apiosporaceae</taxon>
        <taxon>Apiospora</taxon>
    </lineage>
</organism>
<name>A0ABR1T9A8_9PEZI</name>
<reference evidence="1 2" key="1">
    <citation type="submission" date="2023-01" db="EMBL/GenBank/DDBJ databases">
        <title>Analysis of 21 Apiospora genomes using comparative genomics revels a genus with tremendous synthesis potential of carbohydrate active enzymes and secondary metabolites.</title>
        <authorList>
            <person name="Sorensen T."/>
        </authorList>
    </citation>
    <scope>NUCLEOTIDE SEQUENCE [LARGE SCALE GENOMIC DNA]</scope>
    <source>
        <strain evidence="1 2">CBS 135458</strain>
    </source>
</reference>
<dbReference type="EMBL" id="JAQQWL010000013">
    <property type="protein sequence ID" value="KAK8043186.1"/>
    <property type="molecule type" value="Genomic_DNA"/>
</dbReference>
<dbReference type="InterPro" id="IPR053175">
    <property type="entry name" value="DHMBA_Reg_Transcription_Factor"/>
</dbReference>
<gene>
    <name evidence="1" type="ORF">PG994_013669</name>
</gene>
<dbReference type="PANTHER" id="PTHR38791">
    <property type="entry name" value="ZN(II)2CYS6 TRANSCRIPTION FACTOR (EUROFUNG)-RELATED-RELATED"/>
    <property type="match status" value="1"/>
</dbReference>
<sequence>MVNRAQKCDLQRDVCGQCSRAGIECFGRLDPNELIILDQTISTKQKFMACQEGIATIHSLITPALEVHARSAFFSHYVFGFSRSQGALAALHQTTAPDSPLSAAVDAAALLFLAKHYQAPGYHAKFVSSPTHQGCELMRLATASYVVATKRLRSALHAASLSSPESAKNVVGDSRRHSAYGDETLQAVLLLDLYEKLAVTGITRSPGAVAATTLGIDEKKSWMSHIQGALSLLRAGNLEDHLESPVKRRLAARLAMALVVSCGIAGVHVPRTRAAARWAHERQHGQVMDSSIMRLDPKFAVTNVVIHSRKQKLDQQFIEMEQAFPSSWQYGRVIANSMYPMVYGGYYDIYADHFVTQVRNVVRTMRLLLARIEMGYSDTAISSLYHGGDVRTTVERFCDNIVASVPQFTRTLARPQNRIPFSPLQSLQCFTLLGPMYLVEQLTTRSELRGWIITTLECLAESGGLHMAKTVARILRSAPETNYWHVYSLLGSYAFAA</sequence>
<dbReference type="GeneID" id="92098141"/>
<dbReference type="PANTHER" id="PTHR38791:SF11">
    <property type="entry name" value="ZN(II)2CYS6 TRANSCRIPTION FACTOR (EUROFUNG)"/>
    <property type="match status" value="1"/>
</dbReference>
<accession>A0ABR1T9A8</accession>
<protein>
    <submittedName>
        <fullName evidence="1">Uncharacterized protein</fullName>
    </submittedName>
</protein>
<proteinExistence type="predicted"/>
<evidence type="ECO:0000313" key="1">
    <source>
        <dbReference type="EMBL" id="KAK8043186.1"/>
    </source>
</evidence>
<keyword evidence="2" id="KW-1185">Reference proteome</keyword>
<evidence type="ECO:0000313" key="2">
    <source>
        <dbReference type="Proteomes" id="UP001480595"/>
    </source>
</evidence>
<comment type="caution">
    <text evidence="1">The sequence shown here is derived from an EMBL/GenBank/DDBJ whole genome shotgun (WGS) entry which is preliminary data.</text>
</comment>
<dbReference type="RefSeq" id="XP_066710039.1">
    <property type="nucleotide sequence ID" value="XM_066865078.1"/>
</dbReference>